<dbReference type="AlphaFoldDB" id="A0A1H3CFN8"/>
<proteinExistence type="inferred from homology"/>
<dbReference type="GO" id="GO:0008233">
    <property type="term" value="F:peptidase activity"/>
    <property type="evidence" value="ECO:0007669"/>
    <property type="project" value="InterPro"/>
</dbReference>
<evidence type="ECO:0000256" key="2">
    <source>
        <dbReference type="ARBA" id="ARBA00022801"/>
    </source>
</evidence>
<evidence type="ECO:0000259" key="4">
    <source>
        <dbReference type="Pfam" id="PF12697"/>
    </source>
</evidence>
<dbReference type="InterPro" id="IPR029058">
    <property type="entry name" value="AB_hydrolase_fold"/>
</dbReference>
<dbReference type="STRING" id="564137.SAMN04488238_109147"/>
<dbReference type="Pfam" id="PF12697">
    <property type="entry name" value="Abhydrolase_6"/>
    <property type="match status" value="1"/>
</dbReference>
<keyword evidence="3" id="KW-0732">Signal</keyword>
<organism evidence="5 6">
    <name type="scientific">Roseicitreum antarcticum</name>
    <dbReference type="NCBI Taxonomy" id="564137"/>
    <lineage>
        <taxon>Bacteria</taxon>
        <taxon>Pseudomonadati</taxon>
        <taxon>Pseudomonadota</taxon>
        <taxon>Alphaproteobacteria</taxon>
        <taxon>Rhodobacterales</taxon>
        <taxon>Paracoccaceae</taxon>
        <taxon>Roseicitreum</taxon>
    </lineage>
</organism>
<evidence type="ECO:0000256" key="3">
    <source>
        <dbReference type="SAM" id="SignalP"/>
    </source>
</evidence>
<comment type="similarity">
    <text evidence="1">Belongs to the peptidase S33 family.</text>
</comment>
<feature type="chain" id="PRO_5011725144" evidence="3">
    <location>
        <begin position="24"/>
        <end position="319"/>
    </location>
</feature>
<reference evidence="5 6" key="1">
    <citation type="submission" date="2016-10" db="EMBL/GenBank/DDBJ databases">
        <authorList>
            <person name="de Groot N.N."/>
        </authorList>
    </citation>
    <scope>NUCLEOTIDE SEQUENCE [LARGE SCALE GENOMIC DNA]</scope>
    <source>
        <strain evidence="5 6">CGMCC 1.8894</strain>
    </source>
</reference>
<dbReference type="InterPro" id="IPR002410">
    <property type="entry name" value="Peptidase_S33"/>
</dbReference>
<gene>
    <name evidence="5" type="ORF">SAMN04488238_109147</name>
</gene>
<protein>
    <submittedName>
        <fullName evidence="5">Pimeloyl-ACP methyl ester carboxylesterase</fullName>
    </submittedName>
</protein>
<evidence type="ECO:0000313" key="6">
    <source>
        <dbReference type="Proteomes" id="UP000198539"/>
    </source>
</evidence>
<keyword evidence="2" id="KW-0378">Hydrolase</keyword>
<feature type="signal peptide" evidence="3">
    <location>
        <begin position="1"/>
        <end position="23"/>
    </location>
</feature>
<dbReference type="InterPro" id="IPR050266">
    <property type="entry name" value="AB_hydrolase_sf"/>
</dbReference>
<dbReference type="RefSeq" id="WP_092891346.1">
    <property type="nucleotide sequence ID" value="NZ_CP061498.1"/>
</dbReference>
<dbReference type="GO" id="GO:0006508">
    <property type="term" value="P:proteolysis"/>
    <property type="evidence" value="ECO:0007669"/>
    <property type="project" value="InterPro"/>
</dbReference>
<dbReference type="PANTHER" id="PTHR43798:SF33">
    <property type="entry name" value="HYDROLASE, PUTATIVE (AFU_ORTHOLOGUE AFUA_2G14860)-RELATED"/>
    <property type="match status" value="1"/>
</dbReference>
<name>A0A1H3CFN8_9RHOB</name>
<evidence type="ECO:0000256" key="1">
    <source>
        <dbReference type="ARBA" id="ARBA00010088"/>
    </source>
</evidence>
<sequence>MKRRTAGYGLAAAALFLAGCAAAVDNRATRRETAWEAMHPPSGQFIETAGRRVHATVSGSGPDLVLIHGASGNLRDFTFDLVGRLERDFRVIAFDRPGMGYSDDLGPATVSPVAQADALRDAARQLGVRQPIILGHSYGGAVALAWALRAPSEVSALVLLAAASYPWDGGLGALYSFTDTAIGRHTVAPMIAAFATQAQAESVARGIFAPQSAPPGYVEHVGVGLAMRRGQFNTNSEQVNGLKPYLERMAPEYPDLTLPIEMVHGDADTTVGLSIHSQRLAADVDSANLTVLDGIGHMPHHADPEAVVAAIRRAAARAR</sequence>
<dbReference type="PROSITE" id="PS51257">
    <property type="entry name" value="PROKAR_LIPOPROTEIN"/>
    <property type="match status" value="1"/>
</dbReference>
<evidence type="ECO:0000313" key="5">
    <source>
        <dbReference type="EMBL" id="SDX52925.1"/>
    </source>
</evidence>
<dbReference type="GO" id="GO:0016020">
    <property type="term" value="C:membrane"/>
    <property type="evidence" value="ECO:0007669"/>
    <property type="project" value="TreeGrafter"/>
</dbReference>
<feature type="domain" description="AB hydrolase-1" evidence="4">
    <location>
        <begin position="64"/>
        <end position="310"/>
    </location>
</feature>
<accession>A0A1H3CFN8</accession>
<keyword evidence="6" id="KW-1185">Reference proteome</keyword>
<dbReference type="PANTHER" id="PTHR43798">
    <property type="entry name" value="MONOACYLGLYCEROL LIPASE"/>
    <property type="match status" value="1"/>
</dbReference>
<dbReference type="SUPFAM" id="SSF53474">
    <property type="entry name" value="alpha/beta-Hydrolases"/>
    <property type="match status" value="1"/>
</dbReference>
<dbReference type="Gene3D" id="3.40.50.1820">
    <property type="entry name" value="alpha/beta hydrolase"/>
    <property type="match status" value="1"/>
</dbReference>
<dbReference type="InterPro" id="IPR000073">
    <property type="entry name" value="AB_hydrolase_1"/>
</dbReference>
<dbReference type="Proteomes" id="UP000198539">
    <property type="component" value="Unassembled WGS sequence"/>
</dbReference>
<dbReference type="OrthoDB" id="9815441at2"/>
<dbReference type="PRINTS" id="PR00111">
    <property type="entry name" value="ABHYDROLASE"/>
</dbReference>
<dbReference type="EMBL" id="FNOM01000009">
    <property type="protein sequence ID" value="SDX52925.1"/>
    <property type="molecule type" value="Genomic_DNA"/>
</dbReference>
<dbReference type="PRINTS" id="PR00793">
    <property type="entry name" value="PROAMNOPTASE"/>
</dbReference>